<comment type="caution">
    <text evidence="3">The sequence shown here is derived from an EMBL/GenBank/DDBJ whole genome shotgun (WGS) entry which is preliminary data.</text>
</comment>
<feature type="transmembrane region" description="Helical" evidence="2">
    <location>
        <begin position="148"/>
        <end position="166"/>
    </location>
</feature>
<sequence length="200" mass="19931">MSDTHEARSNPRSPEAEPTTQPEAEPTTQMATGMATEAAGGPTTEVITASRTDATAEPSPGEVRSSREAQTSVLPADPREPAVAAEAQPPGGTAPGSAARSAGERRAPQGPGAPLGGPDPQAQDAVWSARTVAGAGAAEPRGMSPATLVWGAILLLVGVLLVVVGLGVRVDLVSTGIVVLAAAGAVLLVMALIPRRGSRS</sequence>
<feature type="transmembrane region" description="Helical" evidence="2">
    <location>
        <begin position="172"/>
        <end position="193"/>
    </location>
</feature>
<name>A0A3P1VAJ2_9ACTO</name>
<feature type="compositionally biased region" description="Low complexity" evidence="1">
    <location>
        <begin position="108"/>
        <end position="122"/>
    </location>
</feature>
<organism evidence="3 4">
    <name type="scientific">Actinomyces bowdenii</name>
    <dbReference type="NCBI Taxonomy" id="131109"/>
    <lineage>
        <taxon>Bacteria</taxon>
        <taxon>Bacillati</taxon>
        <taxon>Actinomycetota</taxon>
        <taxon>Actinomycetes</taxon>
        <taxon>Actinomycetales</taxon>
        <taxon>Actinomycetaceae</taxon>
        <taxon>Actinomyces</taxon>
    </lineage>
</organism>
<keyword evidence="4" id="KW-1185">Reference proteome</keyword>
<protein>
    <submittedName>
        <fullName evidence="3">Uncharacterized protein</fullName>
    </submittedName>
</protein>
<evidence type="ECO:0000313" key="4">
    <source>
        <dbReference type="Proteomes" id="UP000271272"/>
    </source>
</evidence>
<keyword evidence="2" id="KW-0472">Membrane</keyword>
<gene>
    <name evidence="3" type="ORF">EII10_00545</name>
</gene>
<dbReference type="RefSeq" id="WP_124932565.1">
    <property type="nucleotide sequence ID" value="NZ_RQZC01000001.1"/>
</dbReference>
<evidence type="ECO:0000256" key="2">
    <source>
        <dbReference type="SAM" id="Phobius"/>
    </source>
</evidence>
<reference evidence="3 4" key="1">
    <citation type="submission" date="2018-11" db="EMBL/GenBank/DDBJ databases">
        <title>Genomes From Bacteria Associated with the Canine Oral Cavity: a Test Case for Automated Genome-Based Taxonomic Assignment.</title>
        <authorList>
            <person name="Coil D.A."/>
            <person name="Jospin G."/>
            <person name="Darling A.E."/>
            <person name="Wallis C."/>
            <person name="Davis I.J."/>
            <person name="Harris S."/>
            <person name="Eisen J.A."/>
            <person name="Holcombe L.J."/>
            <person name="O'Flynn C."/>
        </authorList>
    </citation>
    <scope>NUCLEOTIDE SEQUENCE [LARGE SCALE GENOMIC DNA]</scope>
    <source>
        <strain evidence="3 4">OH5050</strain>
    </source>
</reference>
<accession>A0A3P1VAJ2</accession>
<keyword evidence="2" id="KW-1133">Transmembrane helix</keyword>
<feature type="compositionally biased region" description="Low complexity" evidence="1">
    <location>
        <begin position="16"/>
        <end position="45"/>
    </location>
</feature>
<dbReference type="AlphaFoldDB" id="A0A3P1VAJ2"/>
<dbReference type="EMBL" id="RQZC01000001">
    <property type="protein sequence ID" value="RRD30646.1"/>
    <property type="molecule type" value="Genomic_DNA"/>
</dbReference>
<feature type="region of interest" description="Disordered" evidence="1">
    <location>
        <begin position="1"/>
        <end position="122"/>
    </location>
</feature>
<dbReference type="Proteomes" id="UP000271272">
    <property type="component" value="Unassembled WGS sequence"/>
</dbReference>
<evidence type="ECO:0000313" key="3">
    <source>
        <dbReference type="EMBL" id="RRD30646.1"/>
    </source>
</evidence>
<keyword evidence="2" id="KW-0812">Transmembrane</keyword>
<evidence type="ECO:0000256" key="1">
    <source>
        <dbReference type="SAM" id="MobiDB-lite"/>
    </source>
</evidence>
<proteinExistence type="predicted"/>